<name>A0A7E4W7Z1_PANRE</name>
<reference evidence="2" key="2">
    <citation type="submission" date="2020-10" db="UniProtKB">
        <authorList>
            <consortium name="WormBaseParasite"/>
        </authorList>
    </citation>
    <scope>IDENTIFICATION</scope>
</reference>
<evidence type="ECO:0000313" key="1">
    <source>
        <dbReference type="Proteomes" id="UP000492821"/>
    </source>
</evidence>
<dbReference type="AlphaFoldDB" id="A0A7E4W7Z1"/>
<protein>
    <submittedName>
        <fullName evidence="2">Uncharacterized protein</fullName>
    </submittedName>
</protein>
<proteinExistence type="predicted"/>
<accession>A0A7E4W7Z1</accession>
<evidence type="ECO:0000313" key="2">
    <source>
        <dbReference type="WBParaSite" id="Pan_g808.t1"/>
    </source>
</evidence>
<dbReference type="WBParaSite" id="Pan_g808.t1">
    <property type="protein sequence ID" value="Pan_g808.t1"/>
    <property type="gene ID" value="Pan_g808"/>
</dbReference>
<sequence>MMVTFFTFNSRLTTEKVTNLRPYLFHNMKNSQFLTFVGLLLVVLVSTVHSQAGYDEQLFNSVVLRGYRPYSGRLMGYLEPPRVTRQGKRLSENPVRRSYYTPTPCRWKLCASLFRN</sequence>
<reference evidence="1" key="1">
    <citation type="journal article" date="2013" name="Genetics">
        <title>The draft genome and transcriptome of Panagrellus redivivus are shaped by the harsh demands of a free-living lifestyle.</title>
        <authorList>
            <person name="Srinivasan J."/>
            <person name="Dillman A.R."/>
            <person name="Macchietto M.G."/>
            <person name="Heikkinen L."/>
            <person name="Lakso M."/>
            <person name="Fracchia K.M."/>
            <person name="Antoshechkin I."/>
            <person name="Mortazavi A."/>
            <person name="Wong G."/>
            <person name="Sternberg P.W."/>
        </authorList>
    </citation>
    <scope>NUCLEOTIDE SEQUENCE [LARGE SCALE GENOMIC DNA]</scope>
    <source>
        <strain evidence="1">MT8872</strain>
    </source>
</reference>
<organism evidence="1 2">
    <name type="scientific">Panagrellus redivivus</name>
    <name type="common">Microworm</name>
    <dbReference type="NCBI Taxonomy" id="6233"/>
    <lineage>
        <taxon>Eukaryota</taxon>
        <taxon>Metazoa</taxon>
        <taxon>Ecdysozoa</taxon>
        <taxon>Nematoda</taxon>
        <taxon>Chromadorea</taxon>
        <taxon>Rhabditida</taxon>
        <taxon>Tylenchina</taxon>
        <taxon>Panagrolaimomorpha</taxon>
        <taxon>Panagrolaimoidea</taxon>
        <taxon>Panagrolaimidae</taxon>
        <taxon>Panagrellus</taxon>
    </lineage>
</organism>
<dbReference type="Proteomes" id="UP000492821">
    <property type="component" value="Unassembled WGS sequence"/>
</dbReference>
<keyword evidence="1" id="KW-1185">Reference proteome</keyword>